<keyword evidence="3" id="KW-0804">Transcription</keyword>
<evidence type="ECO:0000313" key="6">
    <source>
        <dbReference type="Proteomes" id="UP000198741"/>
    </source>
</evidence>
<evidence type="ECO:0000256" key="2">
    <source>
        <dbReference type="ARBA" id="ARBA00023125"/>
    </source>
</evidence>
<dbReference type="GO" id="GO:0000976">
    <property type="term" value="F:transcription cis-regulatory region binding"/>
    <property type="evidence" value="ECO:0007669"/>
    <property type="project" value="TreeGrafter"/>
</dbReference>
<organism evidence="5 6">
    <name type="scientific">Nakamurella panacisegetis</name>
    <dbReference type="NCBI Taxonomy" id="1090615"/>
    <lineage>
        <taxon>Bacteria</taxon>
        <taxon>Bacillati</taxon>
        <taxon>Actinomycetota</taxon>
        <taxon>Actinomycetes</taxon>
        <taxon>Nakamurellales</taxon>
        <taxon>Nakamurellaceae</taxon>
        <taxon>Nakamurella</taxon>
    </lineage>
</organism>
<reference evidence="5 6" key="1">
    <citation type="submission" date="2016-10" db="EMBL/GenBank/DDBJ databases">
        <authorList>
            <person name="de Groot N.N."/>
        </authorList>
    </citation>
    <scope>NUCLEOTIDE SEQUENCE [LARGE SCALE GENOMIC DNA]</scope>
    <source>
        <strain evidence="6">P4-7,KCTC 19426,CECT 7604</strain>
    </source>
</reference>
<dbReference type="SUPFAM" id="SSF47413">
    <property type="entry name" value="lambda repressor-like DNA-binding domains"/>
    <property type="match status" value="1"/>
</dbReference>
<keyword evidence="6" id="KW-1185">Reference proteome</keyword>
<dbReference type="InterPro" id="IPR028082">
    <property type="entry name" value="Peripla_BP_I"/>
</dbReference>
<keyword evidence="2" id="KW-0238">DNA-binding</keyword>
<protein>
    <submittedName>
        <fullName evidence="5">Transcriptional regulator, LacI family</fullName>
    </submittedName>
</protein>
<dbReference type="PROSITE" id="PS00356">
    <property type="entry name" value="HTH_LACI_1"/>
    <property type="match status" value="1"/>
</dbReference>
<dbReference type="Gene3D" id="3.40.50.2300">
    <property type="match status" value="2"/>
</dbReference>
<dbReference type="Pfam" id="PF00356">
    <property type="entry name" value="LacI"/>
    <property type="match status" value="1"/>
</dbReference>
<evidence type="ECO:0000259" key="4">
    <source>
        <dbReference type="PROSITE" id="PS50932"/>
    </source>
</evidence>
<dbReference type="OrthoDB" id="3595338at2"/>
<dbReference type="CDD" id="cd01392">
    <property type="entry name" value="HTH_LacI"/>
    <property type="match status" value="1"/>
</dbReference>
<evidence type="ECO:0000256" key="1">
    <source>
        <dbReference type="ARBA" id="ARBA00023015"/>
    </source>
</evidence>
<dbReference type="PROSITE" id="PS50932">
    <property type="entry name" value="HTH_LACI_2"/>
    <property type="match status" value="1"/>
</dbReference>
<feature type="domain" description="HTH lacI-type" evidence="4">
    <location>
        <begin position="18"/>
        <end position="72"/>
    </location>
</feature>
<dbReference type="InterPro" id="IPR010982">
    <property type="entry name" value="Lambda_DNA-bd_dom_sf"/>
</dbReference>
<dbReference type="AlphaFoldDB" id="A0A1H0IYF8"/>
<dbReference type="STRING" id="1090615.SAMN04515671_0703"/>
<dbReference type="Gene3D" id="1.10.260.40">
    <property type="entry name" value="lambda repressor-like DNA-binding domains"/>
    <property type="match status" value="1"/>
</dbReference>
<sequence length="352" mass="38067">MTIPASAAGGAGGRRSAPTVKDIARAANVSPMTVSRVLSGGNNVRPQVREHVERVIAEVGYRRNENARRLRQGNRSGLVGVLITNIGNPYYAGMLQGVEEVVAKTGRRIMVGVTNEDEQLERQLLSDFLGRQVEGLIVVPVGEDPDRFSIESLAGVPLVLASRSIAGTSADAVLLDDVRGALEATERMLAEGHRRVGFLGNQVSVSTGRRRLEGFRLAHRRLGLEPPDELIRLGQQDVTSAEQAMDSLLDLADPPTAVFAANNRNTVGAIRAISKRRTAARARHGVVPTVRLFGFDSFEFADMSPVPLSIVDHDPTELGRIAAQMLFDRLSGEDTRPGPRLIELPVHLVDFA</sequence>
<dbReference type="PANTHER" id="PTHR30146:SF109">
    <property type="entry name" value="HTH-TYPE TRANSCRIPTIONAL REGULATOR GALS"/>
    <property type="match status" value="1"/>
</dbReference>
<proteinExistence type="predicted"/>
<dbReference type="EMBL" id="LT629710">
    <property type="protein sequence ID" value="SDO36413.1"/>
    <property type="molecule type" value="Genomic_DNA"/>
</dbReference>
<dbReference type="InterPro" id="IPR001761">
    <property type="entry name" value="Peripla_BP/Lac1_sug-bd_dom"/>
</dbReference>
<evidence type="ECO:0000256" key="3">
    <source>
        <dbReference type="ARBA" id="ARBA00023163"/>
    </source>
</evidence>
<dbReference type="PANTHER" id="PTHR30146">
    <property type="entry name" value="LACI-RELATED TRANSCRIPTIONAL REPRESSOR"/>
    <property type="match status" value="1"/>
</dbReference>
<gene>
    <name evidence="5" type="ORF">SAMN04515671_0703</name>
</gene>
<keyword evidence="1" id="KW-0805">Transcription regulation</keyword>
<dbReference type="GO" id="GO:0003700">
    <property type="term" value="F:DNA-binding transcription factor activity"/>
    <property type="evidence" value="ECO:0007669"/>
    <property type="project" value="TreeGrafter"/>
</dbReference>
<dbReference type="Pfam" id="PF00532">
    <property type="entry name" value="Peripla_BP_1"/>
    <property type="match status" value="1"/>
</dbReference>
<accession>A0A1H0IYF8</accession>
<evidence type="ECO:0000313" key="5">
    <source>
        <dbReference type="EMBL" id="SDO36413.1"/>
    </source>
</evidence>
<dbReference type="SUPFAM" id="SSF53822">
    <property type="entry name" value="Periplasmic binding protein-like I"/>
    <property type="match status" value="1"/>
</dbReference>
<dbReference type="CDD" id="cd06267">
    <property type="entry name" value="PBP1_LacI_sugar_binding-like"/>
    <property type="match status" value="1"/>
</dbReference>
<dbReference type="SMART" id="SM00354">
    <property type="entry name" value="HTH_LACI"/>
    <property type="match status" value="1"/>
</dbReference>
<dbReference type="InterPro" id="IPR000843">
    <property type="entry name" value="HTH_LacI"/>
</dbReference>
<name>A0A1H0IYF8_9ACTN</name>
<dbReference type="Proteomes" id="UP000198741">
    <property type="component" value="Chromosome I"/>
</dbReference>